<dbReference type="Pfam" id="PF00145">
    <property type="entry name" value="DNA_methylase"/>
    <property type="match status" value="1"/>
</dbReference>
<dbReference type="PROSITE" id="PS00094">
    <property type="entry name" value="C5_MTASE_1"/>
    <property type="match status" value="1"/>
</dbReference>
<comment type="caution">
    <text evidence="8">The sequence shown here is derived from an EMBL/GenBank/DDBJ whole genome shotgun (WGS) entry which is preliminary data.</text>
</comment>
<dbReference type="PANTHER" id="PTHR46098:SF1">
    <property type="entry name" value="TRNA (CYTOSINE(38)-C(5))-METHYLTRANSFERASE"/>
    <property type="match status" value="1"/>
</dbReference>
<dbReference type="InterPro" id="IPR001525">
    <property type="entry name" value="C5_MeTfrase"/>
</dbReference>
<evidence type="ECO:0000313" key="9">
    <source>
        <dbReference type="Proteomes" id="UP000234349"/>
    </source>
</evidence>
<proteinExistence type="inferred from homology"/>
<comment type="similarity">
    <text evidence="5 6">Belongs to the class I-like SAM-binding methyltransferase superfamily. C5-methyltransferase family.</text>
</comment>
<dbReference type="EC" id="2.1.1.37" evidence="7"/>
<dbReference type="GO" id="GO:0032259">
    <property type="term" value="P:methylation"/>
    <property type="evidence" value="ECO:0007669"/>
    <property type="project" value="UniProtKB-KW"/>
</dbReference>
<evidence type="ECO:0000256" key="4">
    <source>
        <dbReference type="ARBA" id="ARBA00022747"/>
    </source>
</evidence>
<evidence type="ECO:0000256" key="7">
    <source>
        <dbReference type="RuleBase" id="RU000417"/>
    </source>
</evidence>
<keyword evidence="3 5" id="KW-0949">S-adenosyl-L-methionine</keyword>
<dbReference type="InterPro" id="IPR029063">
    <property type="entry name" value="SAM-dependent_MTases_sf"/>
</dbReference>
<name>A0AAX0V9W7_LATSK</name>
<dbReference type="PANTHER" id="PTHR46098">
    <property type="entry name" value="TRNA (CYTOSINE(38)-C(5))-METHYLTRANSFERASE"/>
    <property type="match status" value="1"/>
</dbReference>
<evidence type="ECO:0000256" key="1">
    <source>
        <dbReference type="ARBA" id="ARBA00022603"/>
    </source>
</evidence>
<dbReference type="GO" id="GO:0003886">
    <property type="term" value="F:DNA (cytosine-5-)-methyltransferase activity"/>
    <property type="evidence" value="ECO:0007669"/>
    <property type="project" value="UniProtKB-EC"/>
</dbReference>
<comment type="catalytic activity">
    <reaction evidence="7">
        <text>a 2'-deoxycytidine in DNA + S-adenosyl-L-methionine = a 5-methyl-2'-deoxycytidine in DNA + S-adenosyl-L-homocysteine + H(+)</text>
        <dbReference type="Rhea" id="RHEA:13681"/>
        <dbReference type="Rhea" id="RHEA-COMP:11369"/>
        <dbReference type="Rhea" id="RHEA-COMP:11370"/>
        <dbReference type="ChEBI" id="CHEBI:15378"/>
        <dbReference type="ChEBI" id="CHEBI:57856"/>
        <dbReference type="ChEBI" id="CHEBI:59789"/>
        <dbReference type="ChEBI" id="CHEBI:85452"/>
        <dbReference type="ChEBI" id="CHEBI:85454"/>
        <dbReference type="EC" id="2.1.1.37"/>
    </reaction>
</comment>
<evidence type="ECO:0000256" key="6">
    <source>
        <dbReference type="RuleBase" id="RU000416"/>
    </source>
</evidence>
<evidence type="ECO:0000313" key="8">
    <source>
        <dbReference type="EMBL" id="PKX77695.1"/>
    </source>
</evidence>
<dbReference type="SUPFAM" id="SSF53335">
    <property type="entry name" value="S-adenosyl-L-methionine-dependent methyltransferases"/>
    <property type="match status" value="1"/>
</dbReference>
<dbReference type="InterPro" id="IPR050750">
    <property type="entry name" value="C5-MTase"/>
</dbReference>
<dbReference type="InterPro" id="IPR018117">
    <property type="entry name" value="C5_DNA_meth_AS"/>
</dbReference>
<dbReference type="PRINTS" id="PR00105">
    <property type="entry name" value="C5METTRFRASE"/>
</dbReference>
<evidence type="ECO:0000256" key="2">
    <source>
        <dbReference type="ARBA" id="ARBA00022679"/>
    </source>
</evidence>
<keyword evidence="2 5" id="KW-0808">Transferase</keyword>
<dbReference type="AlphaFoldDB" id="A0AAX0V9W7"/>
<sequence>MVLKVIETFSGIGAQAKALERIKARIPDYKYDIVATVEWEIGAIYAYDIIHNGQQDLSIYDDLTKDDLVDRLSLYNLSSDGKNPISDNLDGRKYTLKRMNLEKLKGIYHSIVNNNNLVDISSVHADDLPEADMLTYSFPCQDLSISSYWHQNFSGIDRDAHNRSGLLWQIERILKEYNNQKLKKPRFLLMENVTAIKSPRNVDNFNMWQEELEKLGYKSYTDLDLNAKNFGIPQNRVRTYMLSVLIEDQPESWTKIQEFLDNRQNKLHQVKDDPGISEFLRLDYNSRPEYLREALDSTPNWTPSRETIYNDSVKLARGKEVLGPIAKTITTKQDRNPNAGIIIHELNLDGNKAPYRNLTPRETFLLMGFDEDDFDNLIQNNMNVTKSRSMLSHSKLLKLSGNSIVVNVLEEIFTQTYRIDNLFFKNVRHLDVQQRNII</sequence>
<keyword evidence="4" id="KW-0680">Restriction system</keyword>
<dbReference type="Proteomes" id="UP000234349">
    <property type="component" value="Unassembled WGS sequence"/>
</dbReference>
<protein>
    <recommendedName>
        <fullName evidence="7">Cytosine-specific methyltransferase</fullName>
        <ecNumber evidence="7">2.1.1.37</ecNumber>
    </recommendedName>
</protein>
<feature type="active site" evidence="5">
    <location>
        <position position="140"/>
    </location>
</feature>
<accession>A0AAX0V9W7</accession>
<dbReference type="GO" id="GO:0009307">
    <property type="term" value="P:DNA restriction-modification system"/>
    <property type="evidence" value="ECO:0007669"/>
    <property type="project" value="UniProtKB-KW"/>
</dbReference>
<dbReference type="EMBL" id="MKGH01000028">
    <property type="protein sequence ID" value="PKX77695.1"/>
    <property type="molecule type" value="Genomic_DNA"/>
</dbReference>
<evidence type="ECO:0000256" key="3">
    <source>
        <dbReference type="ARBA" id="ARBA00022691"/>
    </source>
</evidence>
<reference evidence="8 9" key="1">
    <citation type="submission" date="2016-09" db="EMBL/GenBank/DDBJ databases">
        <authorList>
            <person name="Inglin R.C."/>
        </authorList>
    </citation>
    <scope>NUCLEOTIDE SEQUENCE [LARGE SCALE GENOMIC DNA]</scope>
    <source>
        <strain evidence="8 9">RI-517</strain>
    </source>
</reference>
<keyword evidence="1 5" id="KW-0489">Methyltransferase</keyword>
<dbReference type="NCBIfam" id="TIGR00675">
    <property type="entry name" value="dcm"/>
    <property type="match status" value="1"/>
</dbReference>
<dbReference type="Gene3D" id="3.90.120.10">
    <property type="entry name" value="DNA Methylase, subunit A, domain 2"/>
    <property type="match status" value="1"/>
</dbReference>
<dbReference type="RefSeq" id="WP_076632310.1">
    <property type="nucleotide sequence ID" value="NZ_CP015487.1"/>
</dbReference>
<dbReference type="PROSITE" id="PS51679">
    <property type="entry name" value="SAM_MT_C5"/>
    <property type="match status" value="1"/>
</dbReference>
<gene>
    <name evidence="8" type="ORF">CUR37_06350</name>
</gene>
<evidence type="ECO:0000256" key="5">
    <source>
        <dbReference type="PROSITE-ProRule" id="PRU01016"/>
    </source>
</evidence>
<organism evidence="8 9">
    <name type="scientific">Latilactobacillus sakei</name>
    <name type="common">Lactobacillus sakei</name>
    <dbReference type="NCBI Taxonomy" id="1599"/>
    <lineage>
        <taxon>Bacteria</taxon>
        <taxon>Bacillati</taxon>
        <taxon>Bacillota</taxon>
        <taxon>Bacilli</taxon>
        <taxon>Lactobacillales</taxon>
        <taxon>Lactobacillaceae</taxon>
        <taxon>Latilactobacillus</taxon>
    </lineage>
</organism>
<dbReference type="Gene3D" id="3.40.50.150">
    <property type="entry name" value="Vaccinia Virus protein VP39"/>
    <property type="match status" value="1"/>
</dbReference>